<keyword evidence="12" id="KW-1185">Reference proteome</keyword>
<evidence type="ECO:0000256" key="8">
    <source>
        <dbReference type="SAM" id="MobiDB-lite"/>
    </source>
</evidence>
<comment type="caution">
    <text evidence="11">The sequence shown here is derived from an EMBL/GenBank/DDBJ whole genome shotgun (WGS) entry which is preliminary data.</text>
</comment>
<dbReference type="InterPro" id="IPR050487">
    <property type="entry name" value="FtsQ_DivIB"/>
</dbReference>
<dbReference type="Pfam" id="PF08478">
    <property type="entry name" value="POTRA_1"/>
    <property type="match status" value="1"/>
</dbReference>
<gene>
    <name evidence="11" type="ORF">BJY28_002216</name>
</gene>
<evidence type="ECO:0000256" key="9">
    <source>
        <dbReference type="SAM" id="Phobius"/>
    </source>
</evidence>
<dbReference type="PANTHER" id="PTHR37820">
    <property type="entry name" value="CELL DIVISION PROTEIN DIVIB"/>
    <property type="match status" value="1"/>
</dbReference>
<dbReference type="AlphaFoldDB" id="A0A852X5N3"/>
<dbReference type="PANTHER" id="PTHR37820:SF1">
    <property type="entry name" value="CELL DIVISION PROTEIN FTSQ"/>
    <property type="match status" value="1"/>
</dbReference>
<reference evidence="11 12" key="1">
    <citation type="submission" date="2020-07" db="EMBL/GenBank/DDBJ databases">
        <title>Sequencing the genomes of 1000 actinobacteria strains.</title>
        <authorList>
            <person name="Klenk H.-P."/>
        </authorList>
    </citation>
    <scope>NUCLEOTIDE SEQUENCE [LARGE SCALE GENOMIC DNA]</scope>
    <source>
        <strain evidence="11 12">DSM 24723</strain>
    </source>
</reference>
<dbReference type="PROSITE" id="PS51779">
    <property type="entry name" value="POTRA"/>
    <property type="match status" value="1"/>
</dbReference>
<sequence>MSSRTSGRARDPRAGAPDERATRERFAQRATDARRQVRRRRLLAALAVVIVGALVWLLGFSSLLAVGDVEVTGAADPDVTAVEDVALEESGTPLARVDTDELADRLREQVRGVAHADVSRGWPQTLTVEITPREPALAVTGEDGAIGLMDLEGVTFRSVDSVPEGVPEVTAEDGAEVTSDGVAAAREMLAALPDGLRGRVADIRVDEADQVSFAVGETRVVWGDKSESERKVELVQVLLEEDPATIDVSAPDTPVTRDGESSGEPQG</sequence>
<evidence type="ECO:0000256" key="7">
    <source>
        <dbReference type="ARBA" id="ARBA00023306"/>
    </source>
</evidence>
<accession>A0A852X5N3</accession>
<keyword evidence="6 9" id="KW-0472">Membrane</keyword>
<dbReference type="InterPro" id="IPR013685">
    <property type="entry name" value="POTRA_FtsQ_type"/>
</dbReference>
<dbReference type="GO" id="GO:0051301">
    <property type="term" value="P:cell division"/>
    <property type="evidence" value="ECO:0007669"/>
    <property type="project" value="UniProtKB-KW"/>
</dbReference>
<evidence type="ECO:0000256" key="5">
    <source>
        <dbReference type="ARBA" id="ARBA00022989"/>
    </source>
</evidence>
<dbReference type="Gene3D" id="3.10.20.310">
    <property type="entry name" value="membrane protein fhac"/>
    <property type="match status" value="1"/>
</dbReference>
<comment type="subcellular location">
    <subcellularLocation>
        <location evidence="1">Membrane</location>
    </subcellularLocation>
</comment>
<proteinExistence type="predicted"/>
<evidence type="ECO:0000259" key="10">
    <source>
        <dbReference type="PROSITE" id="PS51779"/>
    </source>
</evidence>
<keyword evidence="5 9" id="KW-1133">Transmembrane helix</keyword>
<evidence type="ECO:0000313" key="11">
    <source>
        <dbReference type="EMBL" id="NYG37747.1"/>
    </source>
</evidence>
<evidence type="ECO:0000256" key="3">
    <source>
        <dbReference type="ARBA" id="ARBA00022618"/>
    </source>
</evidence>
<evidence type="ECO:0000256" key="2">
    <source>
        <dbReference type="ARBA" id="ARBA00022475"/>
    </source>
</evidence>
<feature type="region of interest" description="Disordered" evidence="8">
    <location>
        <begin position="243"/>
        <end position="267"/>
    </location>
</feature>
<evidence type="ECO:0000256" key="6">
    <source>
        <dbReference type="ARBA" id="ARBA00023136"/>
    </source>
</evidence>
<evidence type="ECO:0000256" key="4">
    <source>
        <dbReference type="ARBA" id="ARBA00022692"/>
    </source>
</evidence>
<name>A0A852X5N3_9MICO</name>
<feature type="domain" description="POTRA" evidence="10">
    <location>
        <begin position="64"/>
        <end position="133"/>
    </location>
</feature>
<organism evidence="11 12">
    <name type="scientific">Janibacter alkaliphilus</name>
    <dbReference type="NCBI Taxonomy" id="1069963"/>
    <lineage>
        <taxon>Bacteria</taxon>
        <taxon>Bacillati</taxon>
        <taxon>Actinomycetota</taxon>
        <taxon>Actinomycetes</taxon>
        <taxon>Micrococcales</taxon>
        <taxon>Intrasporangiaceae</taxon>
        <taxon>Janibacter</taxon>
    </lineage>
</organism>
<keyword evidence="4 9" id="KW-0812">Transmembrane</keyword>
<evidence type="ECO:0000313" key="12">
    <source>
        <dbReference type="Proteomes" id="UP000592181"/>
    </source>
</evidence>
<feature type="transmembrane region" description="Helical" evidence="9">
    <location>
        <begin position="42"/>
        <end position="66"/>
    </location>
</feature>
<feature type="compositionally biased region" description="Basic and acidic residues" evidence="8">
    <location>
        <begin position="8"/>
        <end position="30"/>
    </location>
</feature>
<dbReference type="GO" id="GO:0005886">
    <property type="term" value="C:plasma membrane"/>
    <property type="evidence" value="ECO:0007669"/>
    <property type="project" value="TreeGrafter"/>
</dbReference>
<keyword evidence="7" id="KW-0131">Cell cycle</keyword>
<dbReference type="InterPro" id="IPR034746">
    <property type="entry name" value="POTRA"/>
</dbReference>
<feature type="region of interest" description="Disordered" evidence="8">
    <location>
        <begin position="1"/>
        <end position="30"/>
    </location>
</feature>
<protein>
    <submittedName>
        <fullName evidence="11">Cell division protein FtsQ</fullName>
    </submittedName>
</protein>
<dbReference type="RefSeq" id="WP_179463068.1">
    <property type="nucleotide sequence ID" value="NZ_JACBZX010000001.1"/>
</dbReference>
<evidence type="ECO:0000256" key="1">
    <source>
        <dbReference type="ARBA" id="ARBA00004370"/>
    </source>
</evidence>
<dbReference type="Proteomes" id="UP000592181">
    <property type="component" value="Unassembled WGS sequence"/>
</dbReference>
<keyword evidence="2" id="KW-1003">Cell membrane</keyword>
<keyword evidence="3 11" id="KW-0132">Cell division</keyword>
<dbReference type="EMBL" id="JACBZX010000001">
    <property type="protein sequence ID" value="NYG37747.1"/>
    <property type="molecule type" value="Genomic_DNA"/>
</dbReference>